<dbReference type="VEuPathDB" id="VectorBase:FBgn0052457"/>
<feature type="non-terminal residue" evidence="3">
    <location>
        <position position="1"/>
    </location>
</feature>
<protein>
    <submittedName>
        <fullName evidence="3">IP20256p</fullName>
    </submittedName>
</protein>
<dbReference type="AlphaFoldDB" id="D3PFF1"/>
<accession>D3PFF1</accession>
<dbReference type="HOGENOM" id="CLU_1628765_0_0_1"/>
<dbReference type="Bgee" id="FBgn0052457">
    <property type="expression patterns" value="Expressed in seminal fluid secreting gland and 25 other cell types or tissues"/>
</dbReference>
<feature type="signal peptide" evidence="2">
    <location>
        <begin position="1"/>
        <end position="29"/>
    </location>
</feature>
<dbReference type="OrthoDB" id="7871014at2759"/>
<proteinExistence type="evidence at transcript level"/>
<sequence>QTLSIHSFVMRRTWVLFYLFLIGLALVKTTPKELHSESIFEDDVALRSKSSKADALLTKTTTKASASNLFFKVITTTRPPVTIRRVVAKSKGKDPERTDLHRKHLTHHKHHSKNKKKNPHNRAEANRNKDHSPHDPHKNLKRKAEALPKSNQNINGTTSLEAKSTSLKDVHK</sequence>
<feature type="compositionally biased region" description="Basic and acidic residues" evidence="1">
    <location>
        <begin position="121"/>
        <end position="146"/>
    </location>
</feature>
<feature type="region of interest" description="Disordered" evidence="1">
    <location>
        <begin position="88"/>
        <end position="172"/>
    </location>
</feature>
<dbReference type="ExpressionAtlas" id="D3PFF1">
    <property type="expression patterns" value="baseline and differential"/>
</dbReference>
<name>D3PFF1_DROME</name>
<evidence type="ECO:0000256" key="2">
    <source>
        <dbReference type="SAM" id="SignalP"/>
    </source>
</evidence>
<feature type="chain" id="PRO_5003049220" evidence="2">
    <location>
        <begin position="30"/>
        <end position="172"/>
    </location>
</feature>
<reference evidence="3" key="1">
    <citation type="submission" date="2010-02" db="EMBL/GenBank/DDBJ databases">
        <authorList>
            <person name="Carlson J."/>
            <person name="Booth B."/>
            <person name="Frise E."/>
            <person name="Park S."/>
            <person name="Wan K."/>
            <person name="Yu C."/>
            <person name="Celniker S."/>
        </authorList>
    </citation>
    <scope>NUCLEOTIDE SEQUENCE</scope>
</reference>
<feature type="compositionally biased region" description="Basic residues" evidence="1">
    <location>
        <begin position="100"/>
        <end position="120"/>
    </location>
</feature>
<organism evidence="3">
    <name type="scientific">Drosophila melanogaster</name>
    <name type="common">Fruit fly</name>
    <dbReference type="NCBI Taxonomy" id="7227"/>
    <lineage>
        <taxon>Eukaryota</taxon>
        <taxon>Metazoa</taxon>
        <taxon>Ecdysozoa</taxon>
        <taxon>Arthropoda</taxon>
        <taxon>Hexapoda</taxon>
        <taxon>Insecta</taxon>
        <taxon>Pterygota</taxon>
        <taxon>Neoptera</taxon>
        <taxon>Endopterygota</taxon>
        <taxon>Diptera</taxon>
        <taxon>Brachycera</taxon>
        <taxon>Muscomorpha</taxon>
        <taxon>Ephydroidea</taxon>
        <taxon>Drosophilidae</taxon>
        <taxon>Drosophila</taxon>
        <taxon>Sophophora</taxon>
    </lineage>
</organism>
<evidence type="ECO:0000313" key="3">
    <source>
        <dbReference type="EMBL" id="ADC93658.1"/>
    </source>
</evidence>
<evidence type="ECO:0000256" key="1">
    <source>
        <dbReference type="SAM" id="MobiDB-lite"/>
    </source>
</evidence>
<dbReference type="EMBL" id="BT120357">
    <property type="protein sequence ID" value="ADC93658.1"/>
    <property type="molecule type" value="mRNA"/>
</dbReference>
<feature type="compositionally biased region" description="Polar residues" evidence="1">
    <location>
        <begin position="149"/>
        <end position="165"/>
    </location>
</feature>
<keyword evidence="2" id="KW-0732">Signal</keyword>